<name>A0A133U759_9EURY</name>
<comment type="caution">
    <text evidence="2">The sequence shown here is derived from an EMBL/GenBank/DDBJ whole genome shotgun (WGS) entry which is preliminary data.</text>
</comment>
<dbReference type="AlphaFoldDB" id="A0A133U759"/>
<dbReference type="InterPro" id="IPR038726">
    <property type="entry name" value="PDDEXK_AddAB-type"/>
</dbReference>
<accession>A0A133U759</accession>
<organism evidence="2 3">
    <name type="scientific">candidate division MSBL1 archaeon SCGC-AAA259A05</name>
    <dbReference type="NCBI Taxonomy" id="1698259"/>
    <lineage>
        <taxon>Archaea</taxon>
        <taxon>Methanobacteriati</taxon>
        <taxon>Methanobacteriota</taxon>
        <taxon>candidate division MSBL1</taxon>
    </lineage>
</organism>
<gene>
    <name evidence="2" type="ORF">AKJ57_04560</name>
</gene>
<dbReference type="Pfam" id="PF12705">
    <property type="entry name" value="PDDEXK_1"/>
    <property type="match status" value="1"/>
</dbReference>
<reference evidence="2 3" key="1">
    <citation type="journal article" date="2016" name="Sci. Rep.">
        <title>Metabolic traits of an uncultured archaeal lineage -MSBL1- from brine pools of the Red Sea.</title>
        <authorList>
            <person name="Mwirichia R."/>
            <person name="Alam I."/>
            <person name="Rashid M."/>
            <person name="Vinu M."/>
            <person name="Ba-Alawi W."/>
            <person name="Anthony Kamau A."/>
            <person name="Kamanda Ngugi D."/>
            <person name="Goker M."/>
            <person name="Klenk H.P."/>
            <person name="Bajic V."/>
            <person name="Stingl U."/>
        </authorList>
    </citation>
    <scope>NUCLEOTIDE SEQUENCE [LARGE SCALE GENOMIC DNA]</scope>
    <source>
        <strain evidence="2">SCGC-AAA259A05</strain>
    </source>
</reference>
<protein>
    <recommendedName>
        <fullName evidence="1">PD-(D/E)XK endonuclease-like domain-containing protein</fullName>
    </recommendedName>
</protein>
<evidence type="ECO:0000313" key="3">
    <source>
        <dbReference type="Proteomes" id="UP000070163"/>
    </source>
</evidence>
<dbReference type="Gene3D" id="3.90.320.10">
    <property type="match status" value="1"/>
</dbReference>
<sequence>MPTYSNSRLNQFEDCPRAYKFKYIQRVKVKKVKNVYAFLGNQGHRTLETLHNDLKNGKRNSLDDLLKVFSDLWDGNWTGDIQVPEEYSPKHFRRVGKRCITNYYESHEPFDRDRTVDTELRLYPRVSAESCKYKFRGYVDRLALTPEGRYEIHDYKTSKNLPTRNQLGKERQLALYQLGVQQEYPDADDVELVWHYVRFGKDIRVSYFDKDIDRIQKDLVDVVRRIERAREEDDFPTMRGKGATCNRERISSSNCLLPPAHFRIGLAILTPN</sequence>
<keyword evidence="3" id="KW-1185">Reference proteome</keyword>
<proteinExistence type="predicted"/>
<dbReference type="Proteomes" id="UP000070163">
    <property type="component" value="Unassembled WGS sequence"/>
</dbReference>
<evidence type="ECO:0000313" key="2">
    <source>
        <dbReference type="EMBL" id="KXA90021.1"/>
    </source>
</evidence>
<feature type="domain" description="PD-(D/E)XK endonuclease-like" evidence="1">
    <location>
        <begin position="4"/>
        <end position="246"/>
    </location>
</feature>
<dbReference type="InterPro" id="IPR011604">
    <property type="entry name" value="PDDEXK-like_dom_sf"/>
</dbReference>
<evidence type="ECO:0000259" key="1">
    <source>
        <dbReference type="Pfam" id="PF12705"/>
    </source>
</evidence>
<dbReference type="EMBL" id="LHXJ01000057">
    <property type="protein sequence ID" value="KXA90021.1"/>
    <property type="molecule type" value="Genomic_DNA"/>
</dbReference>